<accession>A0A484HEP2</accession>
<protein>
    <recommendedName>
        <fullName evidence="4 5">Small ribosomal subunit protein uS9</fullName>
    </recommendedName>
</protein>
<evidence type="ECO:0000256" key="5">
    <source>
        <dbReference type="HAMAP-Rule" id="MF_00532"/>
    </source>
</evidence>
<gene>
    <name evidence="5 7" type="primary">rpsI</name>
    <name evidence="7" type="ORF">EPICR_10419</name>
</gene>
<dbReference type="GO" id="GO:0006412">
    <property type="term" value="P:translation"/>
    <property type="evidence" value="ECO:0007669"/>
    <property type="project" value="UniProtKB-UniRule"/>
</dbReference>
<dbReference type="HAMAP" id="MF_00532_B">
    <property type="entry name" value="Ribosomal_uS9_B"/>
    <property type="match status" value="1"/>
</dbReference>
<dbReference type="AlphaFoldDB" id="A0A484HEP2"/>
<organism evidence="7">
    <name type="scientific">uncultured Desulfobacteraceae bacterium</name>
    <dbReference type="NCBI Taxonomy" id="218296"/>
    <lineage>
        <taxon>Bacteria</taxon>
        <taxon>Pseudomonadati</taxon>
        <taxon>Thermodesulfobacteriota</taxon>
        <taxon>Desulfobacteria</taxon>
        <taxon>Desulfobacterales</taxon>
        <taxon>Desulfobacteraceae</taxon>
        <taxon>environmental samples</taxon>
    </lineage>
</organism>
<dbReference type="GO" id="GO:0022627">
    <property type="term" value="C:cytosolic small ribosomal subunit"/>
    <property type="evidence" value="ECO:0007669"/>
    <property type="project" value="TreeGrafter"/>
</dbReference>
<dbReference type="InterPro" id="IPR020574">
    <property type="entry name" value="Ribosomal_uS9_CS"/>
</dbReference>
<evidence type="ECO:0000256" key="4">
    <source>
        <dbReference type="ARBA" id="ARBA00035259"/>
    </source>
</evidence>
<evidence type="ECO:0000256" key="1">
    <source>
        <dbReference type="ARBA" id="ARBA00005251"/>
    </source>
</evidence>
<evidence type="ECO:0000256" key="2">
    <source>
        <dbReference type="ARBA" id="ARBA00022980"/>
    </source>
</evidence>
<comment type="similarity">
    <text evidence="1 5 6">Belongs to the universal ribosomal protein uS9 family.</text>
</comment>
<dbReference type="NCBIfam" id="NF001099">
    <property type="entry name" value="PRK00132.1"/>
    <property type="match status" value="1"/>
</dbReference>
<dbReference type="EMBL" id="CAACVI010000001">
    <property type="protein sequence ID" value="VEN72918.1"/>
    <property type="molecule type" value="Genomic_DNA"/>
</dbReference>
<evidence type="ECO:0000256" key="6">
    <source>
        <dbReference type="RuleBase" id="RU003815"/>
    </source>
</evidence>
<dbReference type="GO" id="GO:0003723">
    <property type="term" value="F:RNA binding"/>
    <property type="evidence" value="ECO:0007669"/>
    <property type="project" value="TreeGrafter"/>
</dbReference>
<dbReference type="PROSITE" id="PS00360">
    <property type="entry name" value="RIBOSOMAL_S9"/>
    <property type="match status" value="1"/>
</dbReference>
<dbReference type="SUPFAM" id="SSF54211">
    <property type="entry name" value="Ribosomal protein S5 domain 2-like"/>
    <property type="match status" value="1"/>
</dbReference>
<dbReference type="Pfam" id="PF00380">
    <property type="entry name" value="Ribosomal_S9"/>
    <property type="match status" value="1"/>
</dbReference>
<keyword evidence="3 5" id="KW-0687">Ribonucleoprotein</keyword>
<evidence type="ECO:0000256" key="3">
    <source>
        <dbReference type="ARBA" id="ARBA00023274"/>
    </source>
</evidence>
<keyword evidence="2 5" id="KW-0689">Ribosomal protein</keyword>
<dbReference type="Gene3D" id="3.30.230.10">
    <property type="match status" value="1"/>
</dbReference>
<dbReference type="GO" id="GO:0003735">
    <property type="term" value="F:structural constituent of ribosome"/>
    <property type="evidence" value="ECO:0007669"/>
    <property type="project" value="InterPro"/>
</dbReference>
<dbReference type="InterPro" id="IPR000754">
    <property type="entry name" value="Ribosomal_uS9"/>
</dbReference>
<dbReference type="PANTHER" id="PTHR21569">
    <property type="entry name" value="RIBOSOMAL PROTEIN S9"/>
    <property type="match status" value="1"/>
</dbReference>
<dbReference type="InterPro" id="IPR020568">
    <property type="entry name" value="Ribosomal_Su5_D2-typ_SF"/>
</dbReference>
<name>A0A484HEP2_9BACT</name>
<dbReference type="PANTHER" id="PTHR21569:SF1">
    <property type="entry name" value="SMALL RIBOSOMAL SUBUNIT PROTEIN US9M"/>
    <property type="match status" value="1"/>
</dbReference>
<sequence>MDDILKDFKVTENVYYATGKRKNAVARTWLTPGDGKIIINDMPAEEYFRVQTASMIMTQPMTLTHTLGKFDIRATVRGGGVSGQAGALRHGITKALILWDPDLRQALKKAGFVKRDPRVKERKKYGQKGARAHFQFSKR</sequence>
<proteinExistence type="inferred from homology"/>
<dbReference type="InterPro" id="IPR014721">
    <property type="entry name" value="Ribsml_uS5_D2-typ_fold_subgr"/>
</dbReference>
<dbReference type="FunFam" id="3.30.230.10:FF:000001">
    <property type="entry name" value="30S ribosomal protein S9"/>
    <property type="match status" value="1"/>
</dbReference>
<reference evidence="7" key="1">
    <citation type="submission" date="2019-01" db="EMBL/GenBank/DDBJ databases">
        <authorList>
            <consortium name="Genoscope - CEA"/>
            <person name="William W."/>
        </authorList>
    </citation>
    <scope>NUCLEOTIDE SEQUENCE</scope>
    <source>
        <strain evidence="7">CR-1</strain>
    </source>
</reference>
<dbReference type="InterPro" id="IPR023035">
    <property type="entry name" value="Ribosomal_uS9_bac/plastid"/>
</dbReference>
<evidence type="ECO:0000313" key="7">
    <source>
        <dbReference type="EMBL" id="VEN72918.1"/>
    </source>
</evidence>